<protein>
    <submittedName>
        <fullName evidence="1">Uncharacterized protein</fullName>
    </submittedName>
</protein>
<proteinExistence type="predicted"/>
<dbReference type="EMBL" id="PEXT01000027">
    <property type="protein sequence ID" value="PIS43423.1"/>
    <property type="molecule type" value="Genomic_DNA"/>
</dbReference>
<dbReference type="AlphaFoldDB" id="A0A2H0Z0B5"/>
<organism evidence="1 2">
    <name type="scientific">Candidatus Kaiserbacteria bacterium CG08_land_8_20_14_0_20_50_21</name>
    <dbReference type="NCBI Taxonomy" id="1974604"/>
    <lineage>
        <taxon>Bacteria</taxon>
        <taxon>Candidatus Kaiseribacteriota</taxon>
    </lineage>
</organism>
<name>A0A2H0Z0B5_9BACT</name>
<evidence type="ECO:0000313" key="2">
    <source>
        <dbReference type="Proteomes" id="UP000228687"/>
    </source>
</evidence>
<dbReference type="Proteomes" id="UP000228687">
    <property type="component" value="Unassembled WGS sequence"/>
</dbReference>
<sequence length="79" mass="9516">MWSFQKAKQNQKFLFHFLSAPHTPTAERRKKKGKENFWFLLPRPQGADEARITGLFAQRKFVQRLLFHRIARIKLGEKY</sequence>
<gene>
    <name evidence="1" type="ORF">COT23_01355</name>
</gene>
<evidence type="ECO:0000313" key="1">
    <source>
        <dbReference type="EMBL" id="PIS43423.1"/>
    </source>
</evidence>
<comment type="caution">
    <text evidence="1">The sequence shown here is derived from an EMBL/GenBank/DDBJ whole genome shotgun (WGS) entry which is preliminary data.</text>
</comment>
<reference evidence="2" key="1">
    <citation type="submission" date="2017-09" db="EMBL/GenBank/DDBJ databases">
        <title>Depth-based differentiation of microbial function through sediment-hosted aquifers and enrichment of novel symbionts in the deep terrestrial subsurface.</title>
        <authorList>
            <person name="Probst A.J."/>
            <person name="Ladd B."/>
            <person name="Jarett J.K."/>
            <person name="Geller-Mcgrath D.E."/>
            <person name="Sieber C.M.K."/>
            <person name="Emerson J.B."/>
            <person name="Anantharaman K."/>
            <person name="Thomas B.C."/>
            <person name="Malmstrom R."/>
            <person name="Stieglmeier M."/>
            <person name="Klingl A."/>
            <person name="Woyke T."/>
            <person name="Ryan C.M."/>
            <person name="Banfield J.F."/>
        </authorList>
    </citation>
    <scope>NUCLEOTIDE SEQUENCE [LARGE SCALE GENOMIC DNA]</scope>
</reference>
<accession>A0A2H0Z0B5</accession>